<dbReference type="InterPro" id="IPR055356">
    <property type="entry name" value="ZP-N"/>
</dbReference>
<keyword evidence="10 14" id="KW-1015">Disulfide bond</keyword>
<dbReference type="AlphaFoldDB" id="A0A1S3G862"/>
<evidence type="ECO:0000256" key="15">
    <source>
        <dbReference type="SAM" id="MobiDB-lite"/>
    </source>
</evidence>
<evidence type="ECO:0000313" key="20">
    <source>
        <dbReference type="Proteomes" id="UP000081671"/>
    </source>
</evidence>
<dbReference type="Pfam" id="PF23344">
    <property type="entry name" value="ZP-N"/>
    <property type="match status" value="1"/>
</dbReference>
<dbReference type="PROSITE" id="PS51448">
    <property type="entry name" value="P_TREFOIL_2"/>
    <property type="match status" value="1"/>
</dbReference>
<name>A0A1S3G862_DIPOR</name>
<evidence type="ECO:0000256" key="1">
    <source>
        <dbReference type="ARBA" id="ARBA00004251"/>
    </source>
</evidence>
<comment type="subcellular location">
    <subcellularLocation>
        <location evidence="1">Cell membrane</location>
        <topology evidence="1">Single-pass type I membrane protein</topology>
    </subcellularLocation>
    <subcellularLocation>
        <location evidence="13">Zona pellucida</location>
    </subcellularLocation>
</comment>
<evidence type="ECO:0000259" key="19">
    <source>
        <dbReference type="PROSITE" id="PS51448"/>
    </source>
</evidence>
<dbReference type="STRING" id="10020.ENSDORP00000006469"/>
<feature type="disulfide bond" evidence="14">
    <location>
        <begin position="233"/>
        <end position="248"/>
    </location>
</feature>
<evidence type="ECO:0000313" key="21">
    <source>
        <dbReference type="RefSeq" id="XP_012884449.1"/>
    </source>
</evidence>
<organism evidence="20 21">
    <name type="scientific">Dipodomys ordii</name>
    <name type="common">Ord's kangaroo rat</name>
    <dbReference type="NCBI Taxonomy" id="10020"/>
    <lineage>
        <taxon>Eukaryota</taxon>
        <taxon>Metazoa</taxon>
        <taxon>Chordata</taxon>
        <taxon>Craniata</taxon>
        <taxon>Vertebrata</taxon>
        <taxon>Euteleostomi</taxon>
        <taxon>Mammalia</taxon>
        <taxon>Eutheria</taxon>
        <taxon>Euarchontoglires</taxon>
        <taxon>Glires</taxon>
        <taxon>Rodentia</taxon>
        <taxon>Castorimorpha</taxon>
        <taxon>Heteromyidae</taxon>
        <taxon>Dipodomyinae</taxon>
        <taxon>Dipodomys</taxon>
    </lineage>
</organism>
<dbReference type="Gene3D" id="2.60.40.3210">
    <property type="entry name" value="Zona pellucida, ZP-N domain"/>
    <property type="match status" value="1"/>
</dbReference>
<dbReference type="OrthoDB" id="9907024at2759"/>
<feature type="chain" id="PRO_5010380297" evidence="17">
    <location>
        <begin position="26"/>
        <end position="622"/>
    </location>
</feature>
<evidence type="ECO:0000256" key="7">
    <source>
        <dbReference type="ARBA" id="ARBA00022729"/>
    </source>
</evidence>
<evidence type="ECO:0000256" key="10">
    <source>
        <dbReference type="ARBA" id="ARBA00023157"/>
    </source>
</evidence>
<dbReference type="FunCoup" id="A0A1S3G862">
    <property type="interactions" value="97"/>
</dbReference>
<dbReference type="InterPro" id="IPR054554">
    <property type="entry name" value="ZP1/4_Ig-like"/>
</dbReference>
<keyword evidence="3" id="KW-0964">Secreted</keyword>
<evidence type="ECO:0000256" key="13">
    <source>
        <dbReference type="ARBA" id="ARBA00024183"/>
    </source>
</evidence>
<reference evidence="21" key="1">
    <citation type="submission" date="2025-08" db="UniProtKB">
        <authorList>
            <consortium name="RefSeq"/>
        </authorList>
    </citation>
    <scope>IDENTIFICATION</scope>
    <source>
        <tissue evidence="21">Kidney</tissue>
    </source>
</reference>
<dbReference type="PRINTS" id="PR00023">
    <property type="entry name" value="ZPELLUCIDA"/>
</dbReference>
<feature type="domain" description="ZP" evidence="18">
    <location>
        <begin position="267"/>
        <end position="541"/>
    </location>
</feature>
<dbReference type="InterPro" id="IPR055355">
    <property type="entry name" value="ZP-C"/>
</dbReference>
<dbReference type="Proteomes" id="UP000081671">
    <property type="component" value="Unplaced"/>
</dbReference>
<keyword evidence="9 16" id="KW-0472">Membrane</keyword>
<evidence type="ECO:0000256" key="16">
    <source>
        <dbReference type="SAM" id="Phobius"/>
    </source>
</evidence>
<keyword evidence="6 16" id="KW-0812">Transmembrane</keyword>
<dbReference type="CDD" id="cd00111">
    <property type="entry name" value="Trefoil"/>
    <property type="match status" value="1"/>
</dbReference>
<dbReference type="RefSeq" id="XP_012884449.1">
    <property type="nucleotide sequence ID" value="XM_013028995.1"/>
</dbReference>
<evidence type="ECO:0000256" key="5">
    <source>
        <dbReference type="ARBA" id="ARBA00022685"/>
    </source>
</evidence>
<evidence type="ECO:0000256" key="6">
    <source>
        <dbReference type="ARBA" id="ARBA00022692"/>
    </source>
</evidence>
<dbReference type="GO" id="GO:0060468">
    <property type="term" value="P:prevention of polyspermy"/>
    <property type="evidence" value="ECO:0007669"/>
    <property type="project" value="TreeGrafter"/>
</dbReference>
<dbReference type="Pfam" id="PF00100">
    <property type="entry name" value="Zona_pellucida"/>
    <property type="match status" value="1"/>
</dbReference>
<dbReference type="PANTHER" id="PTHR23343:SF41">
    <property type="entry name" value="ZONA PELLUCIDA SPERM-BINDING PROTEIN 1"/>
    <property type="match status" value="1"/>
</dbReference>
<feature type="compositionally biased region" description="Pro residues" evidence="15">
    <location>
        <begin position="149"/>
        <end position="159"/>
    </location>
</feature>
<comment type="caution">
    <text evidence="14">Lacks conserved residue(s) required for the propagation of feature annotation.</text>
</comment>
<feature type="compositionally biased region" description="Pro residues" evidence="15">
    <location>
        <begin position="177"/>
        <end position="187"/>
    </location>
</feature>
<evidence type="ECO:0000256" key="14">
    <source>
        <dbReference type="PROSITE-ProRule" id="PRU00779"/>
    </source>
</evidence>
<feature type="domain" description="P-type" evidence="19">
    <location>
        <begin position="222"/>
        <end position="262"/>
    </location>
</feature>
<evidence type="ECO:0000256" key="9">
    <source>
        <dbReference type="ARBA" id="ARBA00023136"/>
    </source>
</evidence>
<keyword evidence="5" id="KW-0165">Cleavage on pair of basic residues</keyword>
<protein>
    <submittedName>
        <fullName evidence="21">Zona pellucida sperm-binding protein 1</fullName>
    </submittedName>
</protein>
<feature type="region of interest" description="Disordered" evidence="15">
    <location>
        <begin position="138"/>
        <end position="196"/>
    </location>
</feature>
<keyword evidence="4" id="KW-0272">Extracellular matrix</keyword>
<dbReference type="GeneID" id="105995288"/>
<dbReference type="PANTHER" id="PTHR23343">
    <property type="entry name" value="ZONA PELLUCIDA SPERM-BINDING PROTEIN"/>
    <property type="match status" value="1"/>
</dbReference>
<sequence>MAQGQPMTLLLLVAATLGQKHYVEAGLSDFRHSYDCGVRGMQLVVFPRPGQTIRFKVLDEFGNRFEVNNCSICYHWVSSEPLEPVVLSADYKGCHVLQKDGRSHLKVFIQAVLPDGRLGTEQVVTLICPKPEPTRTLDPNLTLLTVSAPPAPQTRPRPPSAHQALPSTSFSEYSSMPPTPPSSPFPTPESEYPSMSQTHWGLLLKDQATTKPYHTGTHLPRKWCHVTSGHIPCMARNSSKEACWQAGCCYDDTREVPCYYGNTATIQCFRNGYFIVVLSQEMALAHKITLANIRLAYAPPHCRPIQKTSAFLVFQVPLTQCGTTAQVIGNQLIYENQLVSEIHVLTGQHASITRDSTFRLHVRCIFNAGDFLPIQAAIFPPGSPAPVAQSGPLRLQLRIAKDQTFSSYYREKDYPLVRLLQEPVHMEIRLLERTDPNLVLKLHQCWATPSPNPFDRPQWPILTDGCPFKGDSYRTQMVPLDKTEAFWSHYQRFTVATFTLLNASSEQALRGEVYFFCSASACHPSGLETCVTVCPETTRRRRSPSHHNNTTKVLDIVSSPGAVGFEGPLRLQPPGSSRTSNPSPLLWGLFLLLAVTLVLGVGLFVGLSQASKKHWEGTRSVA</sequence>
<dbReference type="InterPro" id="IPR017977">
    <property type="entry name" value="ZP_dom_CS"/>
</dbReference>
<dbReference type="InterPro" id="IPR000519">
    <property type="entry name" value="P_trefoil_dom"/>
</dbReference>
<evidence type="ECO:0000259" key="18">
    <source>
        <dbReference type="PROSITE" id="PS51034"/>
    </source>
</evidence>
<dbReference type="Pfam" id="PF22821">
    <property type="entry name" value="ZP1_ZP4_Ig-like"/>
    <property type="match status" value="1"/>
</dbReference>
<evidence type="ECO:0000256" key="12">
    <source>
        <dbReference type="ARBA" id="ARBA00023279"/>
    </source>
</evidence>
<evidence type="ECO:0000256" key="4">
    <source>
        <dbReference type="ARBA" id="ARBA00022530"/>
    </source>
</evidence>
<evidence type="ECO:0000256" key="17">
    <source>
        <dbReference type="SAM" id="SignalP"/>
    </source>
</evidence>
<dbReference type="CTD" id="22917"/>
<dbReference type="PROSITE" id="PS00682">
    <property type="entry name" value="ZP_1"/>
    <property type="match status" value="1"/>
</dbReference>
<dbReference type="SUPFAM" id="SSF57492">
    <property type="entry name" value="Trefoil"/>
    <property type="match status" value="1"/>
</dbReference>
<gene>
    <name evidence="21" type="primary">Zp1</name>
</gene>
<dbReference type="GO" id="GO:0035805">
    <property type="term" value="C:egg coat"/>
    <property type="evidence" value="ECO:0007669"/>
    <property type="project" value="UniProtKB-SubCell"/>
</dbReference>
<evidence type="ECO:0000256" key="3">
    <source>
        <dbReference type="ARBA" id="ARBA00022525"/>
    </source>
</evidence>
<proteinExistence type="predicted"/>
<keyword evidence="11" id="KW-0325">Glycoprotein</keyword>
<dbReference type="InterPro" id="IPR048290">
    <property type="entry name" value="ZP_chr"/>
</dbReference>
<evidence type="ECO:0000256" key="11">
    <source>
        <dbReference type="ARBA" id="ARBA00023180"/>
    </source>
</evidence>
<dbReference type="KEGG" id="dord:105995288"/>
<evidence type="ECO:0000256" key="2">
    <source>
        <dbReference type="ARBA" id="ARBA00022475"/>
    </source>
</evidence>
<feature type="signal peptide" evidence="17">
    <location>
        <begin position="1"/>
        <end position="25"/>
    </location>
</feature>
<keyword evidence="12" id="KW-0278">Fertilization</keyword>
<evidence type="ECO:0000256" key="8">
    <source>
        <dbReference type="ARBA" id="ARBA00022989"/>
    </source>
</evidence>
<dbReference type="PROSITE" id="PS51034">
    <property type="entry name" value="ZP_2"/>
    <property type="match status" value="1"/>
</dbReference>
<dbReference type="GO" id="GO:0032190">
    <property type="term" value="F:acrosin binding"/>
    <property type="evidence" value="ECO:0007669"/>
    <property type="project" value="TreeGrafter"/>
</dbReference>
<dbReference type="InterPro" id="IPR042235">
    <property type="entry name" value="ZP-C_dom"/>
</dbReference>
<dbReference type="InterPro" id="IPR051148">
    <property type="entry name" value="Zona_Pellucida_Domain_gp"/>
</dbReference>
<dbReference type="GO" id="GO:0005886">
    <property type="term" value="C:plasma membrane"/>
    <property type="evidence" value="ECO:0007669"/>
    <property type="project" value="UniProtKB-SubCell"/>
</dbReference>
<dbReference type="InParanoid" id="A0A1S3G862"/>
<dbReference type="SMART" id="SM00241">
    <property type="entry name" value="ZP"/>
    <property type="match status" value="1"/>
</dbReference>
<dbReference type="GO" id="GO:0035804">
    <property type="term" value="F:structural constituent of egg coat"/>
    <property type="evidence" value="ECO:0007669"/>
    <property type="project" value="TreeGrafter"/>
</dbReference>
<keyword evidence="20" id="KW-1185">Reference proteome</keyword>
<dbReference type="SMART" id="SM00018">
    <property type="entry name" value="PD"/>
    <property type="match status" value="1"/>
</dbReference>
<dbReference type="InterPro" id="IPR044913">
    <property type="entry name" value="P_trefoil_dom_sf"/>
</dbReference>
<feature type="transmembrane region" description="Helical" evidence="16">
    <location>
        <begin position="585"/>
        <end position="607"/>
    </location>
</feature>
<keyword evidence="8 16" id="KW-1133">Transmembrane helix</keyword>
<dbReference type="InterPro" id="IPR001507">
    <property type="entry name" value="ZP_dom"/>
</dbReference>
<keyword evidence="2" id="KW-1003">Cell membrane</keyword>
<keyword evidence="7 17" id="KW-0732">Signal</keyword>
<dbReference type="Gene3D" id="2.60.40.4100">
    <property type="entry name" value="Zona pellucida, ZP-C domain"/>
    <property type="match status" value="1"/>
</dbReference>
<dbReference type="GO" id="GO:0007339">
    <property type="term" value="P:binding of sperm to zona pellucida"/>
    <property type="evidence" value="ECO:0007669"/>
    <property type="project" value="TreeGrafter"/>
</dbReference>
<accession>A0A1S3G862</accession>